<feature type="signal peptide" evidence="4">
    <location>
        <begin position="1"/>
        <end position="17"/>
    </location>
</feature>
<dbReference type="Proteomes" id="UP001628179">
    <property type="component" value="Unassembled WGS sequence"/>
</dbReference>
<evidence type="ECO:0000256" key="2">
    <source>
        <dbReference type="ARBA" id="ARBA00022729"/>
    </source>
</evidence>
<dbReference type="InterPro" id="IPR001139">
    <property type="entry name" value="Glyco_hydro_30"/>
</dbReference>
<dbReference type="SUPFAM" id="SSF51445">
    <property type="entry name" value="(Trans)glycosidases"/>
    <property type="match status" value="1"/>
</dbReference>
<dbReference type="Gene3D" id="3.20.20.80">
    <property type="entry name" value="Glycosidases"/>
    <property type="match status" value="1"/>
</dbReference>
<protein>
    <recommendedName>
        <fullName evidence="7">Non-reducing end alpha-L-arabinofuranosidase</fullName>
    </recommendedName>
</protein>
<evidence type="ECO:0000256" key="4">
    <source>
        <dbReference type="SAM" id="SignalP"/>
    </source>
</evidence>
<dbReference type="InterPro" id="IPR013780">
    <property type="entry name" value="Glyco_hydro_b"/>
</dbReference>
<feature type="chain" id="PRO_5045708097" description="Non-reducing end alpha-L-arabinofuranosidase" evidence="4">
    <location>
        <begin position="18"/>
        <end position="444"/>
    </location>
</feature>
<gene>
    <name evidence="5" type="ORF">MFIFM68171_08223</name>
</gene>
<comment type="caution">
    <text evidence="5">The sequence shown here is derived from an EMBL/GenBank/DDBJ whole genome shotgun (WGS) entry which is preliminary data.</text>
</comment>
<dbReference type="RefSeq" id="XP_070919744.1">
    <property type="nucleotide sequence ID" value="XM_071063643.1"/>
</dbReference>
<evidence type="ECO:0000256" key="1">
    <source>
        <dbReference type="ARBA" id="ARBA00005382"/>
    </source>
</evidence>
<dbReference type="EMBL" id="BAAFSV010000004">
    <property type="protein sequence ID" value="GAB1318013.1"/>
    <property type="molecule type" value="Genomic_DNA"/>
</dbReference>
<name>A0ABQ0GJR9_9PEZI</name>
<evidence type="ECO:0000313" key="5">
    <source>
        <dbReference type="EMBL" id="GAB1318013.1"/>
    </source>
</evidence>
<reference evidence="5 6" key="1">
    <citation type="submission" date="2024-09" db="EMBL/GenBank/DDBJ databases">
        <title>Itraconazole resistance in Madurella fahalii resulting from another homologue of gene encoding cytochrome P450 14-alpha sterol demethylase (CYP51).</title>
        <authorList>
            <person name="Yoshioka I."/>
            <person name="Fahal A.H."/>
            <person name="Kaneko S."/>
            <person name="Yaguchi T."/>
        </authorList>
    </citation>
    <scope>NUCLEOTIDE SEQUENCE [LARGE SCALE GENOMIC DNA]</scope>
    <source>
        <strain evidence="5 6">IFM 68171</strain>
    </source>
</reference>
<organism evidence="5 6">
    <name type="scientific">Madurella fahalii</name>
    <dbReference type="NCBI Taxonomy" id="1157608"/>
    <lineage>
        <taxon>Eukaryota</taxon>
        <taxon>Fungi</taxon>
        <taxon>Dikarya</taxon>
        <taxon>Ascomycota</taxon>
        <taxon>Pezizomycotina</taxon>
        <taxon>Sordariomycetes</taxon>
        <taxon>Sordariomycetidae</taxon>
        <taxon>Sordariales</taxon>
        <taxon>Sordariales incertae sedis</taxon>
        <taxon>Madurella</taxon>
    </lineage>
</organism>
<keyword evidence="2 4" id="KW-0732">Signal</keyword>
<evidence type="ECO:0008006" key="7">
    <source>
        <dbReference type="Google" id="ProtNLM"/>
    </source>
</evidence>
<evidence type="ECO:0000256" key="3">
    <source>
        <dbReference type="ARBA" id="ARBA00022801"/>
    </source>
</evidence>
<keyword evidence="3" id="KW-0378">Hydrolase</keyword>
<comment type="similarity">
    <text evidence="1">Belongs to the glycosyl hydrolase 30 family.</text>
</comment>
<dbReference type="GeneID" id="98178966"/>
<dbReference type="PANTHER" id="PTHR11069">
    <property type="entry name" value="GLUCOSYLCERAMIDASE"/>
    <property type="match status" value="1"/>
</dbReference>
<sequence length="444" mass="48063">MQLCLPLIFLLLHLTSATPPPLPHLNLTITTSKTYQTIRGFGIGLSPSSPDALLSLAEPHQSDVFSLLFNTSSEGRGAGAGFSILRLELDSSASTSPPNRKITWGGPQVWVAQEAIRKFGLRSFYASAGASAGGGKGERWATGYGRYLARFVREYWERAIPVAWIGLVDDPEKGDRQRALDAAGGVREELDEIGLGEVGVGCCEDRGWADVNGVMAEAKRAGLDVVTAWRNSGTSVATEELVDTALPVWVTGKGPGMGPKGMSDTWYRNGDENEGLGWALNIHYALTVGNVGAYIHRIGISRNTEEAPLIRTLQGVTSAAVPYTVGPAYWAAAQFSRFIRPGARRIRIEQHSDTDELTIRSSAFENENGGIVAQVINNGDQAATARFSFPGLLNTERVCTYETWLTDDERRLARISNPRPLHLSGVFDTTLASRSLTSVILKCN</sequence>
<keyword evidence="6" id="KW-1185">Reference proteome</keyword>
<evidence type="ECO:0000313" key="6">
    <source>
        <dbReference type="Proteomes" id="UP001628179"/>
    </source>
</evidence>
<dbReference type="Gene3D" id="2.60.40.1180">
    <property type="entry name" value="Golgi alpha-mannosidase II"/>
    <property type="match status" value="1"/>
</dbReference>
<dbReference type="InterPro" id="IPR017853">
    <property type="entry name" value="GH"/>
</dbReference>
<proteinExistence type="inferred from homology"/>
<accession>A0ABQ0GJR9</accession>